<gene>
    <name evidence="1" type="ORF">NM688_g3111</name>
</gene>
<name>A0ACC1T6R1_9APHY</name>
<sequence>MEFSPHSEVLLRLGKAAVFVGLADKEPLPLADPLVVLLPLDATLDALTELEREEREELWASAEAKDHKSKRRERGRAIILDH</sequence>
<proteinExistence type="predicted"/>
<organism evidence="1 2">
    <name type="scientific">Phlebia brevispora</name>
    <dbReference type="NCBI Taxonomy" id="194682"/>
    <lineage>
        <taxon>Eukaryota</taxon>
        <taxon>Fungi</taxon>
        <taxon>Dikarya</taxon>
        <taxon>Basidiomycota</taxon>
        <taxon>Agaricomycotina</taxon>
        <taxon>Agaricomycetes</taxon>
        <taxon>Polyporales</taxon>
        <taxon>Meruliaceae</taxon>
        <taxon>Phlebia</taxon>
    </lineage>
</organism>
<evidence type="ECO:0000313" key="1">
    <source>
        <dbReference type="EMBL" id="KAJ3554435.1"/>
    </source>
</evidence>
<evidence type="ECO:0000313" key="2">
    <source>
        <dbReference type="Proteomes" id="UP001148662"/>
    </source>
</evidence>
<dbReference type="Proteomes" id="UP001148662">
    <property type="component" value="Unassembled WGS sequence"/>
</dbReference>
<protein>
    <submittedName>
        <fullName evidence="1">Uncharacterized protein</fullName>
    </submittedName>
</protein>
<dbReference type="EMBL" id="JANHOG010000430">
    <property type="protein sequence ID" value="KAJ3554435.1"/>
    <property type="molecule type" value="Genomic_DNA"/>
</dbReference>
<accession>A0ACC1T6R1</accession>
<keyword evidence="2" id="KW-1185">Reference proteome</keyword>
<comment type="caution">
    <text evidence="1">The sequence shown here is derived from an EMBL/GenBank/DDBJ whole genome shotgun (WGS) entry which is preliminary data.</text>
</comment>
<reference evidence="1" key="1">
    <citation type="submission" date="2022-07" db="EMBL/GenBank/DDBJ databases">
        <title>Genome Sequence of Phlebia brevispora.</title>
        <authorList>
            <person name="Buettner E."/>
        </authorList>
    </citation>
    <scope>NUCLEOTIDE SEQUENCE</scope>
    <source>
        <strain evidence="1">MPL23</strain>
    </source>
</reference>